<evidence type="ECO:0000256" key="2">
    <source>
        <dbReference type="ARBA" id="ARBA00022670"/>
    </source>
</evidence>
<dbReference type="InterPro" id="IPR022683">
    <property type="entry name" value="Calpain_III"/>
</dbReference>
<keyword evidence="3 7" id="KW-0378">Hydrolase</keyword>
<dbReference type="PANTHER" id="PTHR46143">
    <property type="entry name" value="CALPAIN-7"/>
    <property type="match status" value="1"/>
</dbReference>
<gene>
    <name evidence="9" type="ORF">LIPSTDRAFT_58593</name>
</gene>
<dbReference type="GO" id="GO:0006508">
    <property type="term" value="P:proteolysis"/>
    <property type="evidence" value="ECO:0007669"/>
    <property type="project" value="UniProtKB-KW"/>
</dbReference>
<dbReference type="Proteomes" id="UP000094385">
    <property type="component" value="Unassembled WGS sequence"/>
</dbReference>
<dbReference type="STRING" id="675824.A0A1E3PWI9"/>
<accession>A0A1E3PWI9</accession>
<dbReference type="InterPro" id="IPR051297">
    <property type="entry name" value="PalB/RIM13"/>
</dbReference>
<dbReference type="SUPFAM" id="SSF49758">
    <property type="entry name" value="Calpain large subunit, middle domain (domain III)"/>
    <property type="match status" value="2"/>
</dbReference>
<evidence type="ECO:0000256" key="7">
    <source>
        <dbReference type="PROSITE-ProRule" id="PRU00239"/>
    </source>
</evidence>
<keyword evidence="10" id="KW-1185">Reference proteome</keyword>
<proteinExistence type="inferred from homology"/>
<evidence type="ECO:0000256" key="6">
    <source>
        <dbReference type="PIRSR" id="PIRSR622684-1"/>
    </source>
</evidence>
<feature type="active site" evidence="6 7">
    <location>
        <position position="340"/>
    </location>
</feature>
<name>A0A1E3PWI9_LIPST</name>
<dbReference type="InterPro" id="IPR036213">
    <property type="entry name" value="Calpain_III_sf"/>
</dbReference>
<dbReference type="PANTHER" id="PTHR46143:SF1">
    <property type="entry name" value="CALPAIN-7"/>
    <property type="match status" value="1"/>
</dbReference>
<evidence type="ECO:0000256" key="4">
    <source>
        <dbReference type="ARBA" id="ARBA00022807"/>
    </source>
</evidence>
<sequence>MSLAVEATSLYLRATNASRIKSEQQRLRQQFTVAADFAEKVKSTLGSTSAASISQPDSVSSVKVSRIFSDLRLSTKEQALLLRSSKLNGTTFPPWSSVDADHTADDELFTDPAGFLPLSSSQKQFFSAWKRPTDMWGNKFTLLGDGGSDLIQDVLSDCSVIASLCSVIAWEARSKKSLVSNIIYPQSVSKSGRYVVKLFFNGLFRKVVIDDYLPVSSTARHIHVVSTSNKGLLWPALVEKAYLKVMGGYDFPGSNAGSDLYALTTWIPEHILLHNDHIDMSRLWHRIIVSWHYQDLLLTVGTGKLSREEELSVGLISEHDYAILDLRVLDDNKRVVLIKNPWSYGHSFAIQGSLCGLQDKLPVPSGCLWMEFSQMCMRFSSLYLNWNPQLFKYKRQVHFDWNMRNGTADKSLYLCPQYALENPNSVAVNVWILLDRHMRIKNDAKTYIALYVFNDPGTRIWMRKSTIIMTKFVDSRQTLVRLEVPPKTSYTIVAAAQTDVSEINYFSLFVYCTVPVNLLPAGDGLAHRDGISGQWTELTAGGNILSATFACNPQFRLVVPKETALQLFVETSATIPVHAQIVWGGGRRVQTQRDIVLHTGEYSVGCALSKQAQMMAGEYTVVVSLYEAGIMGDFDLQIISSESCVISRLSDLSSGYYGDGF</sequence>
<dbReference type="OrthoDB" id="167576at2759"/>
<evidence type="ECO:0000256" key="3">
    <source>
        <dbReference type="ARBA" id="ARBA00022801"/>
    </source>
</evidence>
<evidence type="ECO:0000313" key="9">
    <source>
        <dbReference type="EMBL" id="ODQ69793.1"/>
    </source>
</evidence>
<dbReference type="InterPro" id="IPR022684">
    <property type="entry name" value="Calpain_cysteine_protease"/>
</dbReference>
<feature type="domain" description="Calpain catalytic" evidence="8">
    <location>
        <begin position="102"/>
        <end position="388"/>
    </location>
</feature>
<dbReference type="Gene3D" id="3.90.70.10">
    <property type="entry name" value="Cysteine proteinases"/>
    <property type="match status" value="1"/>
</dbReference>
<dbReference type="AlphaFoldDB" id="A0A1E3PWI9"/>
<evidence type="ECO:0000259" key="8">
    <source>
        <dbReference type="PROSITE" id="PS50203"/>
    </source>
</evidence>
<comment type="similarity">
    <text evidence="1">Belongs to the peptidase C2 family. PalB/RIM13 subfamily.</text>
</comment>
<organism evidence="9 10">
    <name type="scientific">Lipomyces starkeyi NRRL Y-11557</name>
    <dbReference type="NCBI Taxonomy" id="675824"/>
    <lineage>
        <taxon>Eukaryota</taxon>
        <taxon>Fungi</taxon>
        <taxon>Dikarya</taxon>
        <taxon>Ascomycota</taxon>
        <taxon>Saccharomycotina</taxon>
        <taxon>Lipomycetes</taxon>
        <taxon>Lipomycetales</taxon>
        <taxon>Lipomycetaceae</taxon>
        <taxon>Lipomyces</taxon>
    </lineage>
</organism>
<reference evidence="9 10" key="1">
    <citation type="journal article" date="2016" name="Proc. Natl. Acad. Sci. U.S.A.">
        <title>Comparative genomics of biotechnologically important yeasts.</title>
        <authorList>
            <person name="Riley R."/>
            <person name="Haridas S."/>
            <person name="Wolfe K.H."/>
            <person name="Lopes M.R."/>
            <person name="Hittinger C.T."/>
            <person name="Goeker M."/>
            <person name="Salamov A.A."/>
            <person name="Wisecaver J.H."/>
            <person name="Long T.M."/>
            <person name="Calvey C.H."/>
            <person name="Aerts A.L."/>
            <person name="Barry K.W."/>
            <person name="Choi C."/>
            <person name="Clum A."/>
            <person name="Coughlan A.Y."/>
            <person name="Deshpande S."/>
            <person name="Douglass A.P."/>
            <person name="Hanson S.J."/>
            <person name="Klenk H.-P."/>
            <person name="LaButti K.M."/>
            <person name="Lapidus A."/>
            <person name="Lindquist E.A."/>
            <person name="Lipzen A.M."/>
            <person name="Meier-Kolthoff J.P."/>
            <person name="Ohm R.A."/>
            <person name="Otillar R.P."/>
            <person name="Pangilinan J.L."/>
            <person name="Peng Y."/>
            <person name="Rokas A."/>
            <person name="Rosa C.A."/>
            <person name="Scheuner C."/>
            <person name="Sibirny A.A."/>
            <person name="Slot J.C."/>
            <person name="Stielow J.B."/>
            <person name="Sun H."/>
            <person name="Kurtzman C.P."/>
            <person name="Blackwell M."/>
            <person name="Grigoriev I.V."/>
            <person name="Jeffries T.W."/>
        </authorList>
    </citation>
    <scope>NUCLEOTIDE SEQUENCE [LARGE SCALE GENOMIC DNA]</scope>
    <source>
        <strain evidence="9 10">NRRL Y-11557</strain>
    </source>
</reference>
<dbReference type="PROSITE" id="PS50203">
    <property type="entry name" value="CALPAIN_CAT"/>
    <property type="match status" value="1"/>
</dbReference>
<dbReference type="InterPro" id="IPR001300">
    <property type="entry name" value="Peptidase_C2_calpain_cat"/>
</dbReference>
<dbReference type="Gene3D" id="2.60.120.380">
    <property type="match status" value="1"/>
</dbReference>
<protein>
    <recommendedName>
        <fullName evidence="5">Cysteine protease RIM13</fullName>
    </recommendedName>
</protein>
<dbReference type="EMBL" id="KV454302">
    <property type="protein sequence ID" value="ODQ69793.1"/>
    <property type="molecule type" value="Genomic_DNA"/>
</dbReference>
<feature type="active site" evidence="6 7">
    <location>
        <position position="319"/>
    </location>
</feature>
<dbReference type="GO" id="GO:0004198">
    <property type="term" value="F:calcium-dependent cysteine-type endopeptidase activity"/>
    <property type="evidence" value="ECO:0007669"/>
    <property type="project" value="InterPro"/>
</dbReference>
<keyword evidence="2 7" id="KW-0645">Protease</keyword>
<feature type="active site" evidence="6 7">
    <location>
        <position position="158"/>
    </location>
</feature>
<dbReference type="PRINTS" id="PR00704">
    <property type="entry name" value="CALPAIN"/>
</dbReference>
<evidence type="ECO:0000256" key="5">
    <source>
        <dbReference type="ARBA" id="ARBA00042255"/>
    </source>
</evidence>
<keyword evidence="4 7" id="KW-0788">Thiol protease</keyword>
<dbReference type="SUPFAM" id="SSF54001">
    <property type="entry name" value="Cysteine proteinases"/>
    <property type="match status" value="1"/>
</dbReference>
<evidence type="ECO:0000313" key="10">
    <source>
        <dbReference type="Proteomes" id="UP000094385"/>
    </source>
</evidence>
<dbReference type="InterPro" id="IPR038765">
    <property type="entry name" value="Papain-like_cys_pep_sf"/>
</dbReference>
<dbReference type="SMART" id="SM00230">
    <property type="entry name" value="CysPc"/>
    <property type="match status" value="1"/>
</dbReference>
<evidence type="ECO:0000256" key="1">
    <source>
        <dbReference type="ARBA" id="ARBA00010193"/>
    </source>
</evidence>
<dbReference type="SMART" id="SM00720">
    <property type="entry name" value="calpain_III"/>
    <property type="match status" value="1"/>
</dbReference>
<dbReference type="Pfam" id="PF00648">
    <property type="entry name" value="Peptidase_C2"/>
    <property type="match status" value="1"/>
</dbReference>